<reference evidence="1 2" key="1">
    <citation type="submission" date="2022-05" db="EMBL/GenBank/DDBJ databases">
        <authorList>
            <consortium name="Genoscope - CEA"/>
            <person name="William W."/>
        </authorList>
    </citation>
    <scope>NUCLEOTIDE SEQUENCE [LARGE SCALE GENOMIC DNA]</scope>
</reference>
<dbReference type="InterPro" id="IPR015141">
    <property type="entry name" value="PLipase_A2_prok/fun"/>
</dbReference>
<sequence>NGCSVPAGLRAPYKNTFTPACYKHDFCYFCGNRFGWTRTQCDSTFERDMHKWCENHSNRRKRLLFSKERRCRTAAKMYLSAPKTVGSRYWVKLSPPWCRD</sequence>
<evidence type="ECO:0008006" key="3">
    <source>
        <dbReference type="Google" id="ProtNLM"/>
    </source>
</evidence>
<protein>
    <recommendedName>
        <fullName evidence="3">Conodipine-M alpha chain</fullName>
    </recommendedName>
</protein>
<organism evidence="1 2">
    <name type="scientific">Porites lobata</name>
    <dbReference type="NCBI Taxonomy" id="104759"/>
    <lineage>
        <taxon>Eukaryota</taxon>
        <taxon>Metazoa</taxon>
        <taxon>Cnidaria</taxon>
        <taxon>Anthozoa</taxon>
        <taxon>Hexacorallia</taxon>
        <taxon>Scleractinia</taxon>
        <taxon>Fungiina</taxon>
        <taxon>Poritidae</taxon>
        <taxon>Porites</taxon>
    </lineage>
</organism>
<dbReference type="PANTHER" id="PTHR37687">
    <property type="entry name" value="AGAP006772-PA"/>
    <property type="match status" value="1"/>
</dbReference>
<dbReference type="PANTHER" id="PTHR37687:SF1">
    <property type="entry name" value="AGAP006772-PA"/>
    <property type="match status" value="1"/>
</dbReference>
<feature type="non-terminal residue" evidence="1">
    <location>
        <position position="1"/>
    </location>
</feature>
<dbReference type="Proteomes" id="UP001159405">
    <property type="component" value="Unassembled WGS sequence"/>
</dbReference>
<name>A0ABN8Q3F2_9CNID</name>
<accession>A0ABN8Q3F2</accession>
<evidence type="ECO:0000313" key="1">
    <source>
        <dbReference type="EMBL" id="CAH3153857.1"/>
    </source>
</evidence>
<dbReference type="Pfam" id="PF09056">
    <property type="entry name" value="Phospholip_A2_3"/>
    <property type="match status" value="1"/>
</dbReference>
<dbReference type="InterPro" id="IPR036444">
    <property type="entry name" value="PLipase_A2_dom_sf"/>
</dbReference>
<evidence type="ECO:0000313" key="2">
    <source>
        <dbReference type="Proteomes" id="UP001159405"/>
    </source>
</evidence>
<keyword evidence="2" id="KW-1185">Reference proteome</keyword>
<dbReference type="InterPro" id="IPR038875">
    <property type="entry name" value="PLA2_conodipine-like"/>
</dbReference>
<dbReference type="EMBL" id="CALNXK010000097">
    <property type="protein sequence ID" value="CAH3153857.1"/>
    <property type="molecule type" value="Genomic_DNA"/>
</dbReference>
<feature type="non-terminal residue" evidence="1">
    <location>
        <position position="100"/>
    </location>
</feature>
<dbReference type="SUPFAM" id="SSF48619">
    <property type="entry name" value="Phospholipase A2, PLA2"/>
    <property type="match status" value="1"/>
</dbReference>
<proteinExistence type="predicted"/>
<gene>
    <name evidence="1" type="ORF">PLOB_00049763</name>
</gene>
<comment type="caution">
    <text evidence="1">The sequence shown here is derived from an EMBL/GenBank/DDBJ whole genome shotgun (WGS) entry which is preliminary data.</text>
</comment>
<dbReference type="Gene3D" id="1.20.90.10">
    <property type="entry name" value="Phospholipase A2 domain"/>
    <property type="match status" value="1"/>
</dbReference>